<evidence type="ECO:0000256" key="1">
    <source>
        <dbReference type="ARBA" id="ARBA00004651"/>
    </source>
</evidence>
<dbReference type="PANTHER" id="PTHR11819">
    <property type="entry name" value="SOLUTE CARRIER FAMILY 5"/>
    <property type="match status" value="1"/>
</dbReference>
<evidence type="ECO:0000256" key="9">
    <source>
        <dbReference type="SAM" id="Phobius"/>
    </source>
</evidence>
<dbReference type="InterPro" id="IPR001734">
    <property type="entry name" value="Na/solute_symporter"/>
</dbReference>
<accession>D2I223</accession>
<feature type="region of interest" description="Disordered" evidence="8">
    <location>
        <begin position="75"/>
        <end position="95"/>
    </location>
</feature>
<gene>
    <name evidence="10" type="ORF">PANDA_019392</name>
</gene>
<reference evidence="10" key="1">
    <citation type="journal article" date="2010" name="Nature">
        <title>The sequence and de novo assembly of the giant panda genome.</title>
        <authorList>
            <person name="Li R."/>
            <person name="Fan W."/>
            <person name="Tian G."/>
            <person name="Zhu H."/>
            <person name="He L."/>
            <person name="Cai J."/>
            <person name="Huang Q."/>
            <person name="Cai Q."/>
            <person name="Li B."/>
            <person name="Bai Y."/>
            <person name="Zhang Z."/>
            <person name="Zhang Y."/>
            <person name="Wang W."/>
            <person name="Li J."/>
            <person name="Wei F."/>
            <person name="Li H."/>
            <person name="Jian M."/>
            <person name="Li J."/>
            <person name="Zhang Z."/>
            <person name="Nielsen R."/>
            <person name="Li D."/>
            <person name="Gu W."/>
            <person name="Yang Z."/>
            <person name="Xuan Z."/>
            <person name="Ryder O.A."/>
            <person name="Leung F.C."/>
            <person name="Zhou Y."/>
            <person name="Cao J."/>
            <person name="Sun X."/>
            <person name="Fu Y."/>
            <person name="Fang X."/>
            <person name="Guo X."/>
            <person name="Wang B."/>
            <person name="Hou R."/>
            <person name="Shen F."/>
            <person name="Mu B."/>
            <person name="Ni P."/>
            <person name="Lin R."/>
            <person name="Qian W."/>
            <person name="Wang G."/>
            <person name="Yu C."/>
            <person name="Nie W."/>
            <person name="Wang J."/>
            <person name="Wu Z."/>
            <person name="Liang H."/>
            <person name="Min J."/>
            <person name="Wu Q."/>
            <person name="Cheng S."/>
            <person name="Ruan J."/>
            <person name="Wang M."/>
            <person name="Shi Z."/>
            <person name="Wen M."/>
            <person name="Liu B."/>
            <person name="Ren X."/>
            <person name="Zheng H."/>
            <person name="Dong D."/>
            <person name="Cook K."/>
            <person name="Shan G."/>
            <person name="Zhang H."/>
            <person name="Kosiol C."/>
            <person name="Xie X."/>
            <person name="Lu Z."/>
            <person name="Zheng H."/>
            <person name="Li Y."/>
            <person name="Steiner C.C."/>
            <person name="Lam T.T."/>
            <person name="Lin S."/>
            <person name="Zhang Q."/>
            <person name="Li G."/>
            <person name="Tian J."/>
            <person name="Gong T."/>
            <person name="Liu H."/>
            <person name="Zhang D."/>
            <person name="Fang L."/>
            <person name="Ye C."/>
            <person name="Zhang J."/>
            <person name="Hu W."/>
            <person name="Xu A."/>
            <person name="Ren Y."/>
            <person name="Zhang G."/>
            <person name="Bruford M.W."/>
            <person name="Li Q."/>
            <person name="Ma L."/>
            <person name="Guo Y."/>
            <person name="An N."/>
            <person name="Hu Y."/>
            <person name="Zheng Y."/>
            <person name="Shi Y."/>
            <person name="Li Z."/>
            <person name="Liu Q."/>
            <person name="Chen Y."/>
            <person name="Zhao J."/>
            <person name="Qu N."/>
            <person name="Zhao S."/>
            <person name="Tian F."/>
            <person name="Wang X."/>
            <person name="Wang H."/>
            <person name="Xu L."/>
            <person name="Liu X."/>
            <person name="Vinar T."/>
            <person name="Wang Y."/>
            <person name="Lam T.W."/>
            <person name="Yiu S.M."/>
            <person name="Liu S."/>
            <person name="Zhang H."/>
            <person name="Li D."/>
            <person name="Huang Y."/>
            <person name="Wang X."/>
            <person name="Yang G."/>
            <person name="Jiang Z."/>
            <person name="Wang J."/>
            <person name="Qin N."/>
            <person name="Li L."/>
            <person name="Li J."/>
            <person name="Bolund L."/>
            <person name="Kristiansen K."/>
            <person name="Wong G.K."/>
            <person name="Olson M."/>
            <person name="Zhang X."/>
            <person name="Li S."/>
            <person name="Yang H."/>
            <person name="Wang J."/>
            <person name="Wang J."/>
        </authorList>
    </citation>
    <scope>NUCLEOTIDE SEQUENCE [LARGE SCALE GENOMIC DNA]</scope>
</reference>
<protein>
    <submittedName>
        <fullName evidence="10">Uncharacterized protein</fullName>
    </submittedName>
</protein>
<dbReference type="GO" id="GO:0005886">
    <property type="term" value="C:plasma membrane"/>
    <property type="evidence" value="ECO:0007669"/>
    <property type="project" value="UniProtKB-SubCell"/>
</dbReference>
<feature type="compositionally biased region" description="Pro residues" evidence="8">
    <location>
        <begin position="1"/>
        <end position="12"/>
    </location>
</feature>
<evidence type="ECO:0000256" key="4">
    <source>
        <dbReference type="ARBA" id="ARBA00022847"/>
    </source>
</evidence>
<keyword evidence="5" id="KW-0915">Sodium</keyword>
<evidence type="ECO:0000256" key="3">
    <source>
        <dbReference type="ARBA" id="ARBA00022475"/>
    </source>
</evidence>
<feature type="transmembrane region" description="Helical" evidence="9">
    <location>
        <begin position="217"/>
        <end position="238"/>
    </location>
</feature>
<keyword evidence="3" id="KW-1003">Cell membrane</keyword>
<dbReference type="PROSITE" id="PS50283">
    <property type="entry name" value="NA_SOLUT_SYMP_3"/>
    <property type="match status" value="1"/>
</dbReference>
<keyword evidence="7" id="KW-0739">Sodium transport</keyword>
<keyword evidence="9" id="KW-1133">Transmembrane helix</keyword>
<feature type="transmembrane region" description="Helical" evidence="9">
    <location>
        <begin position="180"/>
        <end position="197"/>
    </location>
</feature>
<comment type="subcellular location">
    <subcellularLocation>
        <location evidence="1">Cell membrane</location>
        <topology evidence="1">Multi-pass membrane protein</topology>
    </subcellularLocation>
</comment>
<dbReference type="AlphaFoldDB" id="D2I223"/>
<organism evidence="10">
    <name type="scientific">Ailuropoda melanoleuca</name>
    <name type="common">Giant panda</name>
    <dbReference type="NCBI Taxonomy" id="9646"/>
    <lineage>
        <taxon>Eukaryota</taxon>
        <taxon>Metazoa</taxon>
        <taxon>Chordata</taxon>
        <taxon>Craniata</taxon>
        <taxon>Vertebrata</taxon>
        <taxon>Euteleostomi</taxon>
        <taxon>Mammalia</taxon>
        <taxon>Eutheria</taxon>
        <taxon>Laurasiatheria</taxon>
        <taxon>Carnivora</taxon>
        <taxon>Caniformia</taxon>
        <taxon>Ursidae</taxon>
        <taxon>Ailuropoda</taxon>
    </lineage>
</organism>
<evidence type="ECO:0000256" key="7">
    <source>
        <dbReference type="ARBA" id="ARBA00023201"/>
    </source>
</evidence>
<dbReference type="EMBL" id="GL194092">
    <property type="protein sequence ID" value="EFB20354.1"/>
    <property type="molecule type" value="Genomic_DNA"/>
</dbReference>
<dbReference type="PANTHER" id="PTHR11819:SF171">
    <property type="entry name" value="SODIUM_MYO-INOSITOL COTRANSPORTER 2"/>
    <property type="match status" value="1"/>
</dbReference>
<evidence type="ECO:0000256" key="6">
    <source>
        <dbReference type="ARBA" id="ARBA00023065"/>
    </source>
</evidence>
<evidence type="ECO:0000313" key="10">
    <source>
        <dbReference type="EMBL" id="EFB20354.1"/>
    </source>
</evidence>
<evidence type="ECO:0000256" key="2">
    <source>
        <dbReference type="ARBA" id="ARBA00022448"/>
    </source>
</evidence>
<keyword evidence="6" id="KW-0406">Ion transport</keyword>
<evidence type="ECO:0000256" key="5">
    <source>
        <dbReference type="ARBA" id="ARBA00023053"/>
    </source>
</evidence>
<evidence type="ECO:0000256" key="8">
    <source>
        <dbReference type="SAM" id="MobiDB-lite"/>
    </source>
</evidence>
<keyword evidence="4" id="KW-0769">Symport</keyword>
<proteinExistence type="predicted"/>
<keyword evidence="9" id="KW-0812">Transmembrane</keyword>
<name>D2I223_AILME</name>
<feature type="region of interest" description="Disordered" evidence="8">
    <location>
        <begin position="1"/>
        <end position="34"/>
    </location>
</feature>
<dbReference type="InParanoid" id="D2I223"/>
<keyword evidence="2" id="KW-0813">Transport</keyword>
<keyword evidence="9" id="KW-0472">Membrane</keyword>
<sequence>MGLPLPWAPLQPPSASEARDGGPPGQARGASLRNEHPPRHLRLCFPVLSSHWDVENFHICYGKLCNGYKEKEGPVPPGPWQGPHLPGTQEEPGAGASLPRAVMNLLGSRKSTLLPSSSICLHLELLPKLLALTFSKAPGFGSSRIERLLRTMESSSSSPLPTQSEPLEAFPQRNLEPGDIAVLVLYFLFVLAVGLWSTVKTKRDTVKGYFLAGGDMVWWPGLFSVLMLAWIFLPIYIAGQDIR</sequence>
<dbReference type="GO" id="GO:0005412">
    <property type="term" value="F:D-glucose:sodium symporter activity"/>
    <property type="evidence" value="ECO:0007669"/>
    <property type="project" value="TreeGrafter"/>
</dbReference>